<accession>A0A1F7X1C7</accession>
<feature type="region of interest" description="Disordered" evidence="1">
    <location>
        <begin position="525"/>
        <end position="558"/>
    </location>
</feature>
<dbReference type="InterPro" id="IPR006949">
    <property type="entry name" value="Barrel_Baseplate_J-like"/>
</dbReference>
<sequence>MASLIDVNSIVPPVSEVVADQLINYVNTIKGGKITDVDVGSKMWTFMYTSGRQKVDLYYKLYQFKKQSFVLYATGKHLDLHGQERGVFRLQPNYAEGIATFYRELPAPLELRIPQGLEVSSTADNPDEDVVTFVTTSSGSIAPNQLSVEIPIKCIIPGEVGNLAAGSLNRMPSPPSGVHRVVTTSTTGGTQQETDEDYRARIIVALESLGKGTLAAITNAILGVQGIRTVTITDPTRFIIAAEYYLEDNSSIQCAYLRTLDATIATNQVTLYIATGSELGTKRLKVWNRDSNEVELTEDFNNLSNFAELISKVSTTKKSYNLSDGARIIGKWTTKQPEGMELEDIYFEISDGSSSGLKYTFVYGNDIRTTEVYDNIINVGALKSLINSQSLICDMTTYVEYEENLPVFLLIDGLGDEINFVIPTYQPIIALTPGQKDIDNTPYRLEDIEVSSSSESSLSLSESSISSSFSSFSSDSSLSDSSLSESSISESSASSESSPLSRSSESSLSVESSESSFSSFLSQSSLSQSSNSSESSEFSTSSESLSSDSSPSSLSSSLSQSSESSSSFYLHSGQKITVFKDTGIVTVRYVYDGADYNPVKTADKFESDGSDLISAAIYGEKVNTGDTRKIWEIKEENELEVPANVGSGTGESGEYMEAVWQTRPGSITVLPVPHALPMSNELRDAVEAAIDEVKAAGIEVIIEEPTVEFVDVSISVGINLSSGADENAIKELIINNLTSYINQLEQDEIAYWERLVAEANPDEEGLLYTEVISPTTDIVPPSGGFLRAGTIEFI</sequence>
<feature type="domain" description="Baseplate protein J-like barrel" evidence="2">
    <location>
        <begin position="112"/>
        <end position="189"/>
    </location>
</feature>
<organism evidence="3 4">
    <name type="scientific">Candidatus Woesebacteria bacterium RBG_13_36_22</name>
    <dbReference type="NCBI Taxonomy" id="1802478"/>
    <lineage>
        <taxon>Bacteria</taxon>
        <taxon>Candidatus Woeseibacteriota</taxon>
    </lineage>
</organism>
<proteinExistence type="predicted"/>
<dbReference type="AlphaFoldDB" id="A0A1F7X1C7"/>
<dbReference type="Pfam" id="PF04865">
    <property type="entry name" value="Baseplate_J"/>
    <property type="match status" value="1"/>
</dbReference>
<feature type="region of interest" description="Disordered" evidence="1">
    <location>
        <begin position="483"/>
        <end position="506"/>
    </location>
</feature>
<evidence type="ECO:0000313" key="4">
    <source>
        <dbReference type="Proteomes" id="UP000176939"/>
    </source>
</evidence>
<protein>
    <recommendedName>
        <fullName evidence="2">Baseplate protein J-like barrel domain-containing protein</fullName>
    </recommendedName>
</protein>
<evidence type="ECO:0000313" key="3">
    <source>
        <dbReference type="EMBL" id="OGM08178.1"/>
    </source>
</evidence>
<gene>
    <name evidence="3" type="ORF">A2Z67_06200</name>
</gene>
<dbReference type="Proteomes" id="UP000176939">
    <property type="component" value="Unassembled WGS sequence"/>
</dbReference>
<name>A0A1F7X1C7_9BACT</name>
<dbReference type="EMBL" id="MGFQ01000055">
    <property type="protein sequence ID" value="OGM08178.1"/>
    <property type="molecule type" value="Genomic_DNA"/>
</dbReference>
<reference evidence="3 4" key="1">
    <citation type="journal article" date="2016" name="Nat. Commun.">
        <title>Thousands of microbial genomes shed light on interconnected biogeochemical processes in an aquifer system.</title>
        <authorList>
            <person name="Anantharaman K."/>
            <person name="Brown C.T."/>
            <person name="Hug L.A."/>
            <person name="Sharon I."/>
            <person name="Castelle C.J."/>
            <person name="Probst A.J."/>
            <person name="Thomas B.C."/>
            <person name="Singh A."/>
            <person name="Wilkins M.J."/>
            <person name="Karaoz U."/>
            <person name="Brodie E.L."/>
            <person name="Williams K.H."/>
            <person name="Hubbard S.S."/>
            <person name="Banfield J.F."/>
        </authorList>
    </citation>
    <scope>NUCLEOTIDE SEQUENCE [LARGE SCALE GENOMIC DNA]</scope>
</reference>
<comment type="caution">
    <text evidence="3">The sequence shown here is derived from an EMBL/GenBank/DDBJ whole genome shotgun (WGS) entry which is preliminary data.</text>
</comment>
<evidence type="ECO:0000256" key="1">
    <source>
        <dbReference type="SAM" id="MobiDB-lite"/>
    </source>
</evidence>
<evidence type="ECO:0000259" key="2">
    <source>
        <dbReference type="Pfam" id="PF04865"/>
    </source>
</evidence>